<dbReference type="RefSeq" id="WP_242613132.1">
    <property type="nucleotide sequence ID" value="NZ_SGWQ01000001.1"/>
</dbReference>
<keyword evidence="7 14" id="KW-0067">ATP-binding</keyword>
<keyword evidence="8 11" id="KW-1133">Transmembrane helix</keyword>
<feature type="domain" description="ABC transporter" evidence="12">
    <location>
        <begin position="358"/>
        <end position="591"/>
    </location>
</feature>
<dbReference type="InterPro" id="IPR003593">
    <property type="entry name" value="AAA+_ATPase"/>
</dbReference>
<dbReference type="Gene3D" id="1.20.1560.10">
    <property type="entry name" value="ABC transporter type 1, transmembrane domain"/>
    <property type="match status" value="1"/>
</dbReference>
<evidence type="ECO:0000313" key="15">
    <source>
        <dbReference type="Proteomes" id="UP000294257"/>
    </source>
</evidence>
<evidence type="ECO:0000259" key="12">
    <source>
        <dbReference type="PROSITE" id="PS50893"/>
    </source>
</evidence>
<name>A0A4Q7L6X1_9PSEU</name>
<organism evidence="14 15">
    <name type="scientific">Herbihabitans rhizosphaerae</name>
    <dbReference type="NCBI Taxonomy" id="1872711"/>
    <lineage>
        <taxon>Bacteria</taxon>
        <taxon>Bacillati</taxon>
        <taxon>Actinomycetota</taxon>
        <taxon>Actinomycetes</taxon>
        <taxon>Pseudonocardiales</taxon>
        <taxon>Pseudonocardiaceae</taxon>
        <taxon>Herbihabitans</taxon>
    </lineage>
</organism>
<evidence type="ECO:0000256" key="6">
    <source>
        <dbReference type="ARBA" id="ARBA00022741"/>
    </source>
</evidence>
<dbReference type="InterPro" id="IPR027417">
    <property type="entry name" value="P-loop_NTPase"/>
</dbReference>
<comment type="caution">
    <text evidence="14">The sequence shown here is derived from an EMBL/GenBank/DDBJ whole genome shotgun (WGS) entry which is preliminary data.</text>
</comment>
<dbReference type="Proteomes" id="UP000294257">
    <property type="component" value="Unassembled WGS sequence"/>
</dbReference>
<evidence type="ECO:0000313" key="14">
    <source>
        <dbReference type="EMBL" id="RZS45026.1"/>
    </source>
</evidence>
<proteinExistence type="inferred from homology"/>
<comment type="similarity">
    <text evidence="10">Belongs to the ABC transporter superfamily. Siderophore-Fe(3+) uptake transporter (SIUT) (TC 3.A.1.21) family.</text>
</comment>
<dbReference type="PANTHER" id="PTHR43394:SF1">
    <property type="entry name" value="ATP-BINDING CASSETTE SUB-FAMILY B MEMBER 10, MITOCHONDRIAL"/>
    <property type="match status" value="1"/>
</dbReference>
<dbReference type="Pfam" id="PF00005">
    <property type="entry name" value="ABC_tran"/>
    <property type="match status" value="1"/>
</dbReference>
<evidence type="ECO:0000256" key="5">
    <source>
        <dbReference type="ARBA" id="ARBA00022692"/>
    </source>
</evidence>
<reference evidence="14 15" key="1">
    <citation type="submission" date="2019-02" db="EMBL/GenBank/DDBJ databases">
        <title>Genomic Encyclopedia of Type Strains, Phase IV (KMG-IV): sequencing the most valuable type-strain genomes for metagenomic binning, comparative biology and taxonomic classification.</title>
        <authorList>
            <person name="Goeker M."/>
        </authorList>
    </citation>
    <scope>NUCLEOTIDE SEQUENCE [LARGE SCALE GENOMIC DNA]</scope>
    <source>
        <strain evidence="14 15">DSM 101727</strain>
    </source>
</reference>
<dbReference type="CDD" id="cd07346">
    <property type="entry name" value="ABC_6TM_exporters"/>
    <property type="match status" value="1"/>
</dbReference>
<dbReference type="PROSITE" id="PS00211">
    <property type="entry name" value="ABC_TRANSPORTER_1"/>
    <property type="match status" value="1"/>
</dbReference>
<dbReference type="GO" id="GO:0015421">
    <property type="term" value="F:ABC-type oligopeptide transporter activity"/>
    <property type="evidence" value="ECO:0007669"/>
    <property type="project" value="TreeGrafter"/>
</dbReference>
<feature type="transmembrane region" description="Helical" evidence="11">
    <location>
        <begin position="77"/>
        <end position="102"/>
    </location>
</feature>
<feature type="transmembrane region" description="Helical" evidence="11">
    <location>
        <begin position="267"/>
        <end position="286"/>
    </location>
</feature>
<evidence type="ECO:0000256" key="11">
    <source>
        <dbReference type="SAM" id="Phobius"/>
    </source>
</evidence>
<dbReference type="PROSITE" id="PS50893">
    <property type="entry name" value="ABC_TRANSPORTER_2"/>
    <property type="match status" value="1"/>
</dbReference>
<feature type="transmembrane region" description="Helical" evidence="11">
    <location>
        <begin position="153"/>
        <end position="171"/>
    </location>
</feature>
<sequence>MTAAPPRERPVDQRPTARTAVRIGFGELMRPVRGQLAVAVAVQAVSCVAAVVPFAAVAELGRVLLTTPVDRQAVWTIAVIAAGALVLRTLLLLAAGCLSHLADVTFQHITRRRLAAHLGTVPLGWFTASNSGTVKKAVADDVQALHHLVAHTLLDLTNAVVMPATAIAYLLAVDWRMTVICLVPLALGALCYFRAMGGYAEQMIAFDQALSKINSSVVELVRGITVIKTFGRTERGHARFRRSADDFATFFLAWVRAKTAISATADLLLSPVVMLTTVLIAGTILIESGTLAAVDVLPFALLGLGLSAPMLAIGTNIIALRASRQAAERITTVLSTPALAEPAEPRTIDDTAVDGTTVEFRDLRFTYDGGTEALRGIDLELRPNTVTALVGPSGSGKSTLARMLPRFWDPTEGAVTIGGVDLRDLDPNTLYRTVSFVFQDVQLLNTSVRDNIALARPDATLDEIVAVAKAAEIHDRISELPSGYDAVVGTDVQLSGGEAQRVSIARALLADTPVLVLDEATAFVDPEAEVAIQRALSRLARGRTLLVIAHRLATIRGSDQIVVLDNGNIAEQGTHDDLLARDGRYAGMWHAQQEASAKRGGLR</sequence>
<dbReference type="SMART" id="SM00382">
    <property type="entry name" value="AAA"/>
    <property type="match status" value="1"/>
</dbReference>
<feature type="transmembrane region" description="Helical" evidence="11">
    <location>
        <begin position="298"/>
        <end position="320"/>
    </location>
</feature>
<gene>
    <name evidence="14" type="ORF">EV193_101910</name>
</gene>
<keyword evidence="3" id="KW-1003">Cell membrane</keyword>
<evidence type="ECO:0000256" key="9">
    <source>
        <dbReference type="ARBA" id="ARBA00023136"/>
    </source>
</evidence>
<keyword evidence="9 11" id="KW-0472">Membrane</keyword>
<keyword evidence="6" id="KW-0547">Nucleotide-binding</keyword>
<protein>
    <submittedName>
        <fullName evidence="14">ATP-binding cassette subfamily B protein</fullName>
    </submittedName>
</protein>
<evidence type="ECO:0000256" key="1">
    <source>
        <dbReference type="ARBA" id="ARBA00004429"/>
    </source>
</evidence>
<feature type="transmembrane region" description="Helical" evidence="11">
    <location>
        <begin position="36"/>
        <end position="57"/>
    </location>
</feature>
<evidence type="ECO:0000256" key="2">
    <source>
        <dbReference type="ARBA" id="ARBA00022448"/>
    </source>
</evidence>
<dbReference type="Gene3D" id="3.40.50.300">
    <property type="entry name" value="P-loop containing nucleotide triphosphate hydrolases"/>
    <property type="match status" value="1"/>
</dbReference>
<dbReference type="AlphaFoldDB" id="A0A4Q7L6X1"/>
<dbReference type="InterPro" id="IPR003439">
    <property type="entry name" value="ABC_transporter-like_ATP-bd"/>
</dbReference>
<evidence type="ECO:0000256" key="7">
    <source>
        <dbReference type="ARBA" id="ARBA00022840"/>
    </source>
</evidence>
<dbReference type="FunFam" id="3.40.50.300:FF:000221">
    <property type="entry name" value="Multidrug ABC transporter ATP-binding protein"/>
    <property type="match status" value="1"/>
</dbReference>
<comment type="subcellular location">
    <subcellularLocation>
        <location evidence="1">Cell inner membrane</location>
        <topology evidence="1">Multi-pass membrane protein</topology>
    </subcellularLocation>
</comment>
<dbReference type="GO" id="GO:0005524">
    <property type="term" value="F:ATP binding"/>
    <property type="evidence" value="ECO:0007669"/>
    <property type="project" value="UniProtKB-KW"/>
</dbReference>
<keyword evidence="4" id="KW-0997">Cell inner membrane</keyword>
<dbReference type="SUPFAM" id="SSF52540">
    <property type="entry name" value="P-loop containing nucleoside triphosphate hydrolases"/>
    <property type="match status" value="1"/>
</dbReference>
<dbReference type="InterPro" id="IPR017871">
    <property type="entry name" value="ABC_transporter-like_CS"/>
</dbReference>
<dbReference type="InterPro" id="IPR011527">
    <property type="entry name" value="ABC1_TM_dom"/>
</dbReference>
<dbReference type="GO" id="GO:0005886">
    <property type="term" value="C:plasma membrane"/>
    <property type="evidence" value="ECO:0007669"/>
    <property type="project" value="UniProtKB-SubCell"/>
</dbReference>
<keyword evidence="5 11" id="KW-0812">Transmembrane</keyword>
<dbReference type="PANTHER" id="PTHR43394">
    <property type="entry name" value="ATP-DEPENDENT PERMEASE MDL1, MITOCHONDRIAL"/>
    <property type="match status" value="1"/>
</dbReference>
<keyword evidence="15" id="KW-1185">Reference proteome</keyword>
<evidence type="ECO:0000256" key="10">
    <source>
        <dbReference type="ARBA" id="ARBA00023455"/>
    </source>
</evidence>
<dbReference type="Pfam" id="PF00664">
    <property type="entry name" value="ABC_membrane"/>
    <property type="match status" value="1"/>
</dbReference>
<dbReference type="PROSITE" id="PS50929">
    <property type="entry name" value="ABC_TM1F"/>
    <property type="match status" value="1"/>
</dbReference>
<evidence type="ECO:0000256" key="8">
    <source>
        <dbReference type="ARBA" id="ARBA00022989"/>
    </source>
</evidence>
<dbReference type="InterPro" id="IPR039421">
    <property type="entry name" value="Type_1_exporter"/>
</dbReference>
<feature type="domain" description="ABC transmembrane type-1" evidence="13">
    <location>
        <begin position="65"/>
        <end position="322"/>
    </location>
</feature>
<dbReference type="SUPFAM" id="SSF90123">
    <property type="entry name" value="ABC transporter transmembrane region"/>
    <property type="match status" value="1"/>
</dbReference>
<dbReference type="EMBL" id="SGWQ01000001">
    <property type="protein sequence ID" value="RZS45026.1"/>
    <property type="molecule type" value="Genomic_DNA"/>
</dbReference>
<evidence type="ECO:0000256" key="3">
    <source>
        <dbReference type="ARBA" id="ARBA00022475"/>
    </source>
</evidence>
<keyword evidence="2" id="KW-0813">Transport</keyword>
<dbReference type="InterPro" id="IPR036640">
    <property type="entry name" value="ABC1_TM_sf"/>
</dbReference>
<evidence type="ECO:0000256" key="4">
    <source>
        <dbReference type="ARBA" id="ARBA00022519"/>
    </source>
</evidence>
<feature type="transmembrane region" description="Helical" evidence="11">
    <location>
        <begin position="177"/>
        <end position="195"/>
    </location>
</feature>
<dbReference type="GO" id="GO:0016887">
    <property type="term" value="F:ATP hydrolysis activity"/>
    <property type="evidence" value="ECO:0007669"/>
    <property type="project" value="InterPro"/>
</dbReference>
<accession>A0A4Q7L6X1</accession>
<evidence type="ECO:0000259" key="13">
    <source>
        <dbReference type="PROSITE" id="PS50929"/>
    </source>
</evidence>